<feature type="non-terminal residue" evidence="2">
    <location>
        <position position="393"/>
    </location>
</feature>
<dbReference type="PANTHER" id="PTHR47331">
    <property type="entry name" value="PHD-TYPE DOMAIN-CONTAINING PROTEIN"/>
    <property type="match status" value="1"/>
</dbReference>
<evidence type="ECO:0000313" key="2">
    <source>
        <dbReference type="EMBL" id="JAG14774.1"/>
    </source>
</evidence>
<sequence>ISKPVGVYSPICPCCKGKHHIYKCSKYKNMKVSERYTFLKSSNRCFRCLGSHARTNCKSTGRCSVSNCQSIYHHSTLHYERFPVVSVPENPQATPQPDGHSSTSQQSFFTTPVVPDQDILLGTACGYIHDRNGLLTPIRIVIDSGSKVNLITADCVQHLGLKMMPKLTQLSGAMSQQLGISPGVVNCVLTPNLDGTPSWEVQAVVVQKVCSNLPTIPVPSQTVASFSKLPLADTQFNTPGKIDFLLGASLYPNILDGSSQIIHGQPSAIQTLFGWVIIGEVSNVFSPSNDTCLSLFTLDEKLQDVLQSFWKSEEVQVVSHVDPDHVVAEQHFVETHSRALDGSYIVRLPFSKQSFPPFGSSQVLAERRWFNIENKLRKNKELRDAYHDFMQKY</sequence>
<proteinExistence type="predicted"/>
<dbReference type="PANTHER" id="PTHR47331:SF5">
    <property type="entry name" value="RIBONUCLEASE H"/>
    <property type="match status" value="1"/>
</dbReference>
<reference evidence="2" key="2">
    <citation type="submission" date="2014-07" db="EMBL/GenBank/DDBJ databases">
        <authorList>
            <person name="Hull J."/>
        </authorList>
    </citation>
    <scope>NUCLEOTIDE SEQUENCE</scope>
</reference>
<feature type="region of interest" description="Disordered" evidence="1">
    <location>
        <begin position="88"/>
        <end position="107"/>
    </location>
</feature>
<evidence type="ECO:0000256" key="1">
    <source>
        <dbReference type="SAM" id="MobiDB-lite"/>
    </source>
</evidence>
<accession>A0A0A9X461</accession>
<organism evidence="2">
    <name type="scientific">Lygus hesperus</name>
    <name type="common">Western plant bug</name>
    <dbReference type="NCBI Taxonomy" id="30085"/>
    <lineage>
        <taxon>Eukaryota</taxon>
        <taxon>Metazoa</taxon>
        <taxon>Ecdysozoa</taxon>
        <taxon>Arthropoda</taxon>
        <taxon>Hexapoda</taxon>
        <taxon>Insecta</taxon>
        <taxon>Pterygota</taxon>
        <taxon>Neoptera</taxon>
        <taxon>Paraneoptera</taxon>
        <taxon>Hemiptera</taxon>
        <taxon>Heteroptera</taxon>
        <taxon>Panheteroptera</taxon>
        <taxon>Cimicomorpha</taxon>
        <taxon>Miridae</taxon>
        <taxon>Mirini</taxon>
        <taxon>Lygus</taxon>
    </lineage>
</organism>
<gene>
    <name evidence="2" type="ORF">CM83_10485</name>
</gene>
<protein>
    <submittedName>
        <fullName evidence="2">Uncharacterized protein</fullName>
    </submittedName>
</protein>
<dbReference type="AlphaFoldDB" id="A0A0A9X461"/>
<feature type="non-terminal residue" evidence="2">
    <location>
        <position position="1"/>
    </location>
</feature>
<reference evidence="2" key="1">
    <citation type="journal article" date="2014" name="PLoS ONE">
        <title>Transcriptome-Based Identification of ABC Transporters in the Western Tarnished Plant Bug Lygus hesperus.</title>
        <authorList>
            <person name="Hull J.J."/>
            <person name="Chaney K."/>
            <person name="Geib S.M."/>
            <person name="Fabrick J.A."/>
            <person name="Brent C.S."/>
            <person name="Walsh D."/>
            <person name="Lavine L.C."/>
        </authorList>
    </citation>
    <scope>NUCLEOTIDE SEQUENCE</scope>
</reference>
<dbReference type="EMBL" id="GBHO01028830">
    <property type="protein sequence ID" value="JAG14774.1"/>
    <property type="molecule type" value="Transcribed_RNA"/>
</dbReference>
<name>A0A0A9X461_LYGHE</name>